<evidence type="ECO:0000256" key="3">
    <source>
        <dbReference type="ARBA" id="ARBA00022475"/>
    </source>
</evidence>
<dbReference type="InterPro" id="IPR052205">
    <property type="entry name" value="FliO/MopB"/>
</dbReference>
<evidence type="ECO:0000256" key="6">
    <source>
        <dbReference type="ARBA" id="ARBA00023136"/>
    </source>
</evidence>
<dbReference type="GO" id="GO:0005886">
    <property type="term" value="C:plasma membrane"/>
    <property type="evidence" value="ECO:0007669"/>
    <property type="project" value="UniProtKB-SubCell"/>
</dbReference>
<protein>
    <submittedName>
        <fullName evidence="9">Flagellar biosynthetic protein FliO</fullName>
    </submittedName>
</protein>
<proteinExistence type="inferred from homology"/>
<keyword evidence="4" id="KW-0812">Transmembrane</keyword>
<reference evidence="9" key="1">
    <citation type="submission" date="2022-08" db="EMBL/GenBank/DDBJ databases">
        <authorList>
            <person name="Vandamme P."/>
            <person name="Hettiarachchi A."/>
            <person name="Peeters C."/>
            <person name="Cnockaert M."/>
            <person name="Carlier A."/>
        </authorList>
    </citation>
    <scope>NUCLEOTIDE SEQUENCE</scope>
    <source>
        <strain evidence="9">LMG 31809</strain>
    </source>
</reference>
<evidence type="ECO:0000256" key="8">
    <source>
        <dbReference type="ARBA" id="ARBA00037937"/>
    </source>
</evidence>
<dbReference type="GO" id="GO:0044781">
    <property type="term" value="P:bacterial-type flagellum organization"/>
    <property type="evidence" value="ECO:0007669"/>
    <property type="project" value="InterPro"/>
</dbReference>
<evidence type="ECO:0000256" key="2">
    <source>
        <dbReference type="ARBA" id="ARBA00004236"/>
    </source>
</evidence>
<keyword evidence="10" id="KW-1185">Reference proteome</keyword>
<keyword evidence="5" id="KW-1133">Transmembrane helix</keyword>
<comment type="subcellular location">
    <subcellularLocation>
        <location evidence="1">Bacterial flagellum basal body</location>
    </subcellularLocation>
    <subcellularLocation>
        <location evidence="2">Cell membrane</location>
    </subcellularLocation>
</comment>
<dbReference type="PANTHER" id="PTHR38766:SF1">
    <property type="entry name" value="FLAGELLAR PROTEIN FLIO"/>
    <property type="match status" value="1"/>
</dbReference>
<keyword evidence="3" id="KW-1003">Cell membrane</keyword>
<evidence type="ECO:0000313" key="9">
    <source>
        <dbReference type="EMBL" id="MDA5193229.1"/>
    </source>
</evidence>
<dbReference type="GO" id="GO:0009425">
    <property type="term" value="C:bacterial-type flagellum basal body"/>
    <property type="evidence" value="ECO:0007669"/>
    <property type="project" value="UniProtKB-SubCell"/>
</dbReference>
<evidence type="ECO:0000256" key="4">
    <source>
        <dbReference type="ARBA" id="ARBA00022692"/>
    </source>
</evidence>
<sequence>MDSVNYFRFVAALVFVLALLGACAWAARRFGFLPQVTPRKGAKKRLEILEIMALDARRRFVLIRRDDVEHLVLVGDGETVIERAITPASKPAPETKP</sequence>
<evidence type="ECO:0000256" key="7">
    <source>
        <dbReference type="ARBA" id="ARBA00023143"/>
    </source>
</evidence>
<keyword evidence="9" id="KW-0282">Flagellum</keyword>
<keyword evidence="9" id="KW-0969">Cilium</keyword>
<keyword evidence="7" id="KW-0975">Bacterial flagellum</keyword>
<dbReference type="RefSeq" id="WP_274942923.1">
    <property type="nucleotide sequence ID" value="NZ_JANWOI010000001.1"/>
</dbReference>
<dbReference type="AlphaFoldDB" id="A0A9X3TWX4"/>
<dbReference type="Pfam" id="PF04347">
    <property type="entry name" value="FliO"/>
    <property type="match status" value="1"/>
</dbReference>
<keyword evidence="9" id="KW-0966">Cell projection</keyword>
<reference evidence="9" key="2">
    <citation type="journal article" date="2023" name="Syst. Appl. Microbiol.">
        <title>Govania unica gen. nov., sp. nov., a rare biosphere bacterium that represents a novel family in the class Alphaproteobacteria.</title>
        <authorList>
            <person name="Vandamme P."/>
            <person name="Peeters C."/>
            <person name="Hettiarachchi A."/>
            <person name="Cnockaert M."/>
            <person name="Carlier A."/>
        </authorList>
    </citation>
    <scope>NUCLEOTIDE SEQUENCE</scope>
    <source>
        <strain evidence="9">LMG 31809</strain>
    </source>
</reference>
<comment type="caution">
    <text evidence="9">The sequence shown here is derived from an EMBL/GenBank/DDBJ whole genome shotgun (WGS) entry which is preliminary data.</text>
</comment>
<organism evidence="9 10">
    <name type="scientific">Govanella unica</name>
    <dbReference type="NCBI Taxonomy" id="2975056"/>
    <lineage>
        <taxon>Bacteria</taxon>
        <taxon>Pseudomonadati</taxon>
        <taxon>Pseudomonadota</taxon>
        <taxon>Alphaproteobacteria</taxon>
        <taxon>Emcibacterales</taxon>
        <taxon>Govanellaceae</taxon>
        <taxon>Govanella</taxon>
    </lineage>
</organism>
<evidence type="ECO:0000256" key="5">
    <source>
        <dbReference type="ARBA" id="ARBA00022989"/>
    </source>
</evidence>
<evidence type="ECO:0000313" key="10">
    <source>
        <dbReference type="Proteomes" id="UP001141619"/>
    </source>
</evidence>
<dbReference type="Proteomes" id="UP001141619">
    <property type="component" value="Unassembled WGS sequence"/>
</dbReference>
<keyword evidence="6" id="KW-0472">Membrane</keyword>
<dbReference type="PANTHER" id="PTHR38766">
    <property type="entry name" value="FLAGELLAR PROTEIN FLIO"/>
    <property type="match status" value="1"/>
</dbReference>
<dbReference type="EMBL" id="JANWOI010000001">
    <property type="protein sequence ID" value="MDA5193229.1"/>
    <property type="molecule type" value="Genomic_DNA"/>
</dbReference>
<gene>
    <name evidence="9" type="ORF">NYP16_04560</name>
</gene>
<evidence type="ECO:0000256" key="1">
    <source>
        <dbReference type="ARBA" id="ARBA00004117"/>
    </source>
</evidence>
<name>A0A9X3TWX4_9PROT</name>
<comment type="similarity">
    <text evidence="8">Belongs to the FliO/MopB family.</text>
</comment>
<dbReference type="InterPro" id="IPR022781">
    <property type="entry name" value="Flagellar_biosynth_FliO"/>
</dbReference>
<accession>A0A9X3TWX4</accession>